<protein>
    <submittedName>
        <fullName evidence="5">FAD-dependent oxidoreductase</fullName>
    </submittedName>
</protein>
<dbReference type="PRINTS" id="PR00757">
    <property type="entry name" value="AMINEOXDASEF"/>
</dbReference>
<proteinExistence type="predicted"/>
<feature type="binding site" evidence="3">
    <location>
        <position position="16"/>
    </location>
    <ligand>
        <name>FAD</name>
        <dbReference type="ChEBI" id="CHEBI:57692"/>
    </ligand>
</feature>
<evidence type="ECO:0000313" key="5">
    <source>
        <dbReference type="EMBL" id="MCP8898412.1"/>
    </source>
</evidence>
<feature type="domain" description="Amine oxidase" evidence="4">
    <location>
        <begin position="15"/>
        <end position="282"/>
    </location>
</feature>
<dbReference type="Gene3D" id="3.50.50.60">
    <property type="entry name" value="FAD/NAD(P)-binding domain"/>
    <property type="match status" value="1"/>
</dbReference>
<dbReference type="Proteomes" id="UP001139319">
    <property type="component" value="Unassembled WGS sequence"/>
</dbReference>
<dbReference type="RefSeq" id="WP_253966690.1">
    <property type="nucleotide sequence ID" value="NZ_JAMFTH010000001.1"/>
</dbReference>
<dbReference type="PANTHER" id="PTHR42923">
    <property type="entry name" value="PROTOPORPHYRINOGEN OXIDASE"/>
    <property type="match status" value="1"/>
</dbReference>
<reference evidence="5" key="2">
    <citation type="submission" date="2023-01" db="EMBL/GenBank/DDBJ databases">
        <title>Gilvimarinus xylanilyticus HB14 isolated from Caulerpa lentillifera aquaculture base in Hainan, China.</title>
        <authorList>
            <person name="Zhang Y.-J."/>
        </authorList>
    </citation>
    <scope>NUCLEOTIDE SEQUENCE</scope>
    <source>
        <strain evidence="5">HB14</strain>
    </source>
</reference>
<dbReference type="InterPro" id="IPR001613">
    <property type="entry name" value="Flavin_amine_oxidase"/>
</dbReference>
<evidence type="ECO:0000256" key="1">
    <source>
        <dbReference type="ARBA" id="ARBA00001974"/>
    </source>
</evidence>
<dbReference type="PROSITE" id="PS51257">
    <property type="entry name" value="PROKAR_LIPOPROTEIN"/>
    <property type="match status" value="1"/>
</dbReference>
<accession>A0A9X2I3S1</accession>
<dbReference type="AlphaFoldDB" id="A0A9X2I3S1"/>
<gene>
    <name evidence="5" type="ORF">M6D89_03765</name>
</gene>
<evidence type="ECO:0000313" key="6">
    <source>
        <dbReference type="Proteomes" id="UP001139319"/>
    </source>
</evidence>
<keyword evidence="2" id="KW-0560">Oxidoreductase</keyword>
<dbReference type="SUPFAM" id="SSF51905">
    <property type="entry name" value="FAD/NAD(P)-binding domain"/>
    <property type="match status" value="1"/>
</dbReference>
<dbReference type="Pfam" id="PF01593">
    <property type="entry name" value="Amino_oxidase"/>
    <property type="match status" value="1"/>
</dbReference>
<sequence length="421" mass="47256">MSENRKKIAIIGSGISGLSCAYLLNRKHDITVFEKNDRIGGHTATKPVSVESGDYWIDTGFIVYNDRTYPNFIALMKQLGVQGQKTEMGFSVTCEKTGYEYAGTNVGGLFAQKRNLFSGRHWRMLSDIVRFNRQCTQLHHSNAIDSELTLEDFLIQEGFSEAFTDFYLLPMVSAIWSSGTQTAAKMPLEFFIRFFHNHGLLTITDQPQWYTLVGGSHRYLKPLTESFANKIVTDAQIQSVSRNGQGVSIERAGTTPEIFDEVVFACHSDQALSLLADPTEAEQGLLGAIPYKANRVVMHTDSSLLPRRRAAWASWNYCLPAEQDDRTLLTYNMNILQCIKAPETFCVSVNPGDRIDGSAILGEYEYDHPVFTRESVAAKSRWREISGVKNTHFCGAYWHNGFHEDGVVSALRVAKDFGIEL</sequence>
<comment type="cofactor">
    <cofactor evidence="1">
        <name>FAD</name>
        <dbReference type="ChEBI" id="CHEBI:57692"/>
    </cofactor>
</comment>
<organism evidence="5 6">
    <name type="scientific">Gilvimarinus xylanilyticus</name>
    <dbReference type="NCBI Taxonomy" id="2944139"/>
    <lineage>
        <taxon>Bacteria</taxon>
        <taxon>Pseudomonadati</taxon>
        <taxon>Pseudomonadota</taxon>
        <taxon>Gammaproteobacteria</taxon>
        <taxon>Cellvibrionales</taxon>
        <taxon>Cellvibrionaceae</taxon>
        <taxon>Gilvimarinus</taxon>
    </lineage>
</organism>
<reference evidence="5" key="1">
    <citation type="submission" date="2022-05" db="EMBL/GenBank/DDBJ databases">
        <authorList>
            <person name="Sun H.-N."/>
        </authorList>
    </citation>
    <scope>NUCLEOTIDE SEQUENCE</scope>
    <source>
        <strain evidence="5">HB14</strain>
    </source>
</reference>
<evidence type="ECO:0000259" key="4">
    <source>
        <dbReference type="Pfam" id="PF01593"/>
    </source>
</evidence>
<dbReference type="PANTHER" id="PTHR42923:SF17">
    <property type="entry name" value="AMINE OXIDASE DOMAIN-CONTAINING PROTEIN"/>
    <property type="match status" value="1"/>
</dbReference>
<keyword evidence="6" id="KW-1185">Reference proteome</keyword>
<evidence type="ECO:0000256" key="2">
    <source>
        <dbReference type="ARBA" id="ARBA00023002"/>
    </source>
</evidence>
<dbReference type="InterPro" id="IPR036188">
    <property type="entry name" value="FAD/NAD-bd_sf"/>
</dbReference>
<evidence type="ECO:0000256" key="3">
    <source>
        <dbReference type="PIRSR" id="PIRSR601613-1"/>
    </source>
</evidence>
<dbReference type="GO" id="GO:0016491">
    <property type="term" value="F:oxidoreductase activity"/>
    <property type="evidence" value="ECO:0007669"/>
    <property type="project" value="UniProtKB-KW"/>
</dbReference>
<dbReference type="InterPro" id="IPR002937">
    <property type="entry name" value="Amino_oxidase"/>
</dbReference>
<name>A0A9X2I3S1_9GAMM</name>
<comment type="caution">
    <text evidence="5">The sequence shown here is derived from an EMBL/GenBank/DDBJ whole genome shotgun (WGS) entry which is preliminary data.</text>
</comment>
<dbReference type="InterPro" id="IPR050464">
    <property type="entry name" value="Zeta_carotene_desat/Oxidored"/>
</dbReference>
<dbReference type="EMBL" id="JAMFTH010000001">
    <property type="protein sequence ID" value="MCP8898412.1"/>
    <property type="molecule type" value="Genomic_DNA"/>
</dbReference>